<feature type="transmembrane region" description="Helical" evidence="2">
    <location>
        <begin position="150"/>
        <end position="168"/>
    </location>
</feature>
<dbReference type="GO" id="GO:0005886">
    <property type="term" value="C:plasma membrane"/>
    <property type="evidence" value="ECO:0007669"/>
    <property type="project" value="TreeGrafter"/>
</dbReference>
<feature type="transmembrane region" description="Helical" evidence="2">
    <location>
        <begin position="92"/>
        <end position="114"/>
    </location>
</feature>
<dbReference type="PANTHER" id="PTHR45138">
    <property type="entry name" value="REGULATORY COMPONENTS OF SENSORY TRANSDUCTION SYSTEM"/>
    <property type="match status" value="1"/>
</dbReference>
<comment type="caution">
    <text evidence="4">The sequence shown here is derived from an EMBL/GenBank/DDBJ whole genome shotgun (WGS) entry which is preliminary data.</text>
</comment>
<feature type="transmembrane region" description="Helical" evidence="2">
    <location>
        <begin position="188"/>
        <end position="209"/>
    </location>
</feature>
<dbReference type="InterPro" id="IPR000160">
    <property type="entry name" value="GGDEF_dom"/>
</dbReference>
<gene>
    <name evidence="4" type="ORF">OSH07_15245</name>
</gene>
<dbReference type="Gene3D" id="3.30.70.270">
    <property type="match status" value="1"/>
</dbReference>
<dbReference type="PROSITE" id="PS50887">
    <property type="entry name" value="GGDEF"/>
    <property type="match status" value="1"/>
</dbReference>
<feature type="domain" description="GGDEF" evidence="3">
    <location>
        <begin position="250"/>
        <end position="383"/>
    </location>
</feature>
<dbReference type="SUPFAM" id="SSF55073">
    <property type="entry name" value="Nucleotide cyclase"/>
    <property type="match status" value="1"/>
</dbReference>
<evidence type="ECO:0000313" key="5">
    <source>
        <dbReference type="Proteomes" id="UP001144805"/>
    </source>
</evidence>
<dbReference type="GO" id="GO:0043709">
    <property type="term" value="P:cell adhesion involved in single-species biofilm formation"/>
    <property type="evidence" value="ECO:0007669"/>
    <property type="project" value="TreeGrafter"/>
</dbReference>
<dbReference type="InterPro" id="IPR050469">
    <property type="entry name" value="Diguanylate_Cyclase"/>
</dbReference>
<feature type="transmembrane region" description="Helical" evidence="2">
    <location>
        <begin position="61"/>
        <end position="80"/>
    </location>
</feature>
<dbReference type="Pfam" id="PF00990">
    <property type="entry name" value="GGDEF"/>
    <property type="match status" value="1"/>
</dbReference>
<dbReference type="GO" id="GO:0052621">
    <property type="term" value="F:diguanylate cyclase activity"/>
    <property type="evidence" value="ECO:0007669"/>
    <property type="project" value="UniProtKB-EC"/>
</dbReference>
<protein>
    <recommendedName>
        <fullName evidence="1">diguanylate cyclase</fullName>
        <ecNumber evidence="1">2.7.7.65</ecNumber>
    </recommendedName>
</protein>
<evidence type="ECO:0000256" key="2">
    <source>
        <dbReference type="SAM" id="Phobius"/>
    </source>
</evidence>
<dbReference type="Proteomes" id="UP001144805">
    <property type="component" value="Unassembled WGS sequence"/>
</dbReference>
<keyword evidence="2" id="KW-1133">Transmembrane helix</keyword>
<reference evidence="4" key="1">
    <citation type="submission" date="2022-11" db="EMBL/GenBank/DDBJ databases">
        <title>Biodiversity and phylogenetic relationships of bacteria.</title>
        <authorList>
            <person name="Machado R.A.R."/>
            <person name="Bhat A."/>
            <person name="Loulou A."/>
            <person name="Kallel S."/>
        </authorList>
    </citation>
    <scope>NUCLEOTIDE SEQUENCE</scope>
    <source>
        <strain evidence="4">K-TC2</strain>
    </source>
</reference>
<name>A0A9X3E2L9_9HYPH</name>
<sequence length="383" mass="41236">MVLDFLTLSIVILLNAFTMAIIWGLIWWSYRSFAAARIWMFACLTTALGGLILALESLAKVPTNVIGNGVIFFGFCLYWVGVRQFYGRSRPWVESVLITTGAMVALVVFSTAYPSNGARNAVYAIGQSIPLACAIFDLTRPGRRTPGSMLAAVAMAIAIFVHGVETAANIAFTHGGMAQLHYDTIETVVILLVIFSGVVWNFGMIVMAIDHLRAELAVLTYRDELTGVGNRRLLQERLVAAEERLRHTGLPFTLMMVDLDNFKSINDEHGHAAGDACLRQVADIAAGALRPADLVARPGGDEFCILLADLDGSRASAIASELVATFRQRPVPWGGGGIPLTLSIGVAEASAAHPRTGTELLELADRALYAVKRDGRDGYALAA</sequence>
<evidence type="ECO:0000256" key="1">
    <source>
        <dbReference type="ARBA" id="ARBA00012528"/>
    </source>
</evidence>
<evidence type="ECO:0000259" key="3">
    <source>
        <dbReference type="PROSITE" id="PS50887"/>
    </source>
</evidence>
<dbReference type="GO" id="GO:1902201">
    <property type="term" value="P:negative regulation of bacterial-type flagellum-dependent cell motility"/>
    <property type="evidence" value="ECO:0007669"/>
    <property type="project" value="TreeGrafter"/>
</dbReference>
<accession>A0A9X3E2L9</accession>
<dbReference type="NCBIfam" id="TIGR00254">
    <property type="entry name" value="GGDEF"/>
    <property type="match status" value="1"/>
</dbReference>
<keyword evidence="2" id="KW-0472">Membrane</keyword>
<dbReference type="AlphaFoldDB" id="A0A9X3E2L9"/>
<dbReference type="CDD" id="cd01949">
    <property type="entry name" value="GGDEF"/>
    <property type="match status" value="1"/>
</dbReference>
<organism evidence="4 5">
    <name type="scientific">Kaistia nematophila</name>
    <dbReference type="NCBI Taxonomy" id="2994654"/>
    <lineage>
        <taxon>Bacteria</taxon>
        <taxon>Pseudomonadati</taxon>
        <taxon>Pseudomonadota</taxon>
        <taxon>Alphaproteobacteria</taxon>
        <taxon>Hyphomicrobiales</taxon>
        <taxon>Kaistiaceae</taxon>
        <taxon>Kaistia</taxon>
    </lineage>
</organism>
<dbReference type="EMBL" id="JAPKNK010000006">
    <property type="protein sequence ID" value="MCX5570564.1"/>
    <property type="molecule type" value="Genomic_DNA"/>
</dbReference>
<keyword evidence="5" id="KW-1185">Reference proteome</keyword>
<dbReference type="FunFam" id="3.30.70.270:FF:000001">
    <property type="entry name" value="Diguanylate cyclase domain protein"/>
    <property type="match status" value="1"/>
</dbReference>
<keyword evidence="2" id="KW-0812">Transmembrane</keyword>
<evidence type="ECO:0000313" key="4">
    <source>
        <dbReference type="EMBL" id="MCX5570564.1"/>
    </source>
</evidence>
<dbReference type="EC" id="2.7.7.65" evidence="1"/>
<dbReference type="RefSeq" id="WP_266339526.1">
    <property type="nucleotide sequence ID" value="NZ_JAPKNK010000006.1"/>
</dbReference>
<feature type="transmembrane region" description="Helical" evidence="2">
    <location>
        <begin position="6"/>
        <end position="26"/>
    </location>
</feature>
<dbReference type="SMART" id="SM00267">
    <property type="entry name" value="GGDEF"/>
    <property type="match status" value="1"/>
</dbReference>
<dbReference type="InterPro" id="IPR043128">
    <property type="entry name" value="Rev_trsase/Diguanyl_cyclase"/>
</dbReference>
<dbReference type="PANTHER" id="PTHR45138:SF24">
    <property type="entry name" value="DIGUANYLATE CYCLASE DGCC-RELATED"/>
    <property type="match status" value="1"/>
</dbReference>
<dbReference type="InterPro" id="IPR029787">
    <property type="entry name" value="Nucleotide_cyclase"/>
</dbReference>
<feature type="transmembrane region" description="Helical" evidence="2">
    <location>
        <begin position="38"/>
        <end position="55"/>
    </location>
</feature>
<proteinExistence type="predicted"/>